<keyword evidence="1" id="KW-0732">Signal</keyword>
<feature type="chain" id="PRO_5047410590" evidence="1">
    <location>
        <begin position="21"/>
        <end position="159"/>
    </location>
</feature>
<proteinExistence type="predicted"/>
<reference evidence="2 3" key="1">
    <citation type="submission" date="2022-01" db="EMBL/GenBank/DDBJ databases">
        <title>Whole genome-based taxonomy of the Shewanellaceae.</title>
        <authorList>
            <person name="Martin-Rodriguez A.J."/>
        </authorList>
    </citation>
    <scope>NUCLEOTIDE SEQUENCE [LARGE SCALE GENOMIC DNA]</scope>
    <source>
        <strain evidence="2 3">DSM 17177</strain>
    </source>
</reference>
<comment type="caution">
    <text evidence="2">The sequence shown here is derived from an EMBL/GenBank/DDBJ whole genome shotgun (WGS) entry which is preliminary data.</text>
</comment>
<name>A0ABT0LHK2_9GAMM</name>
<evidence type="ECO:0000313" key="2">
    <source>
        <dbReference type="EMBL" id="MCL1127044.1"/>
    </source>
</evidence>
<feature type="signal peptide" evidence="1">
    <location>
        <begin position="1"/>
        <end position="20"/>
    </location>
</feature>
<keyword evidence="3" id="KW-1185">Reference proteome</keyword>
<accession>A0ABT0LHK2</accession>
<sequence length="159" mass="17697">MKKILFIFLLYPLFLSSAYARDTIENYSVSDTLALEQSKNILGDDISFYFGKQEHPPVIKSFVEFRTNNKTNAFNKTDKEACQWVFLSAMKALRNKAISQGGNAVINIKSNYRDNLTVSNTTFQCGAGAIIAGVALVGDVVTLNKTAVDNTEIDDYTFE</sequence>
<evidence type="ECO:0000313" key="3">
    <source>
        <dbReference type="Proteomes" id="UP001203423"/>
    </source>
</evidence>
<organism evidence="2 3">
    <name type="scientific">Shewanella surugensis</name>
    <dbReference type="NCBI Taxonomy" id="212020"/>
    <lineage>
        <taxon>Bacteria</taxon>
        <taxon>Pseudomonadati</taxon>
        <taxon>Pseudomonadota</taxon>
        <taxon>Gammaproteobacteria</taxon>
        <taxon>Alteromonadales</taxon>
        <taxon>Shewanellaceae</taxon>
        <taxon>Shewanella</taxon>
    </lineage>
</organism>
<gene>
    <name evidence="2" type="ORF">L2764_21835</name>
</gene>
<evidence type="ECO:0000256" key="1">
    <source>
        <dbReference type="SAM" id="SignalP"/>
    </source>
</evidence>
<dbReference type="EMBL" id="JAKIKS010000124">
    <property type="protein sequence ID" value="MCL1127044.1"/>
    <property type="molecule type" value="Genomic_DNA"/>
</dbReference>
<protein>
    <submittedName>
        <fullName evidence="2">Excinuclease ABC subunit A</fullName>
    </submittedName>
</protein>
<dbReference type="RefSeq" id="WP_248942452.1">
    <property type="nucleotide sequence ID" value="NZ_JAKIKS010000124.1"/>
</dbReference>
<dbReference type="Proteomes" id="UP001203423">
    <property type="component" value="Unassembled WGS sequence"/>
</dbReference>